<evidence type="ECO:0000259" key="5">
    <source>
        <dbReference type="Pfam" id="PF00296"/>
    </source>
</evidence>
<gene>
    <name evidence="6" type="ORF">GCM10009765_56630</name>
</gene>
<accession>A0ABN2I7B1</accession>
<keyword evidence="3" id="KW-0560">Oxidoreductase</keyword>
<proteinExistence type="predicted"/>
<evidence type="ECO:0000256" key="1">
    <source>
        <dbReference type="ARBA" id="ARBA00022630"/>
    </source>
</evidence>
<dbReference type="Proteomes" id="UP001500618">
    <property type="component" value="Unassembled WGS sequence"/>
</dbReference>
<dbReference type="EMBL" id="BAAANY010000023">
    <property type="protein sequence ID" value="GAA1699902.1"/>
    <property type="molecule type" value="Genomic_DNA"/>
</dbReference>
<dbReference type="InterPro" id="IPR011251">
    <property type="entry name" value="Luciferase-like_dom"/>
</dbReference>
<reference evidence="6 7" key="1">
    <citation type="journal article" date="2019" name="Int. J. Syst. Evol. Microbiol.">
        <title>The Global Catalogue of Microorganisms (GCM) 10K type strain sequencing project: providing services to taxonomists for standard genome sequencing and annotation.</title>
        <authorList>
            <consortium name="The Broad Institute Genomics Platform"/>
            <consortium name="The Broad Institute Genome Sequencing Center for Infectious Disease"/>
            <person name="Wu L."/>
            <person name="Ma J."/>
        </authorList>
    </citation>
    <scope>NUCLEOTIDE SEQUENCE [LARGE SCALE GENOMIC DNA]</scope>
    <source>
        <strain evidence="6 7">JCM 14718</strain>
    </source>
</reference>
<evidence type="ECO:0000256" key="3">
    <source>
        <dbReference type="ARBA" id="ARBA00023002"/>
    </source>
</evidence>
<keyword evidence="1" id="KW-0285">Flavoprotein</keyword>
<dbReference type="InterPro" id="IPR050172">
    <property type="entry name" value="SsuD_RutA_monooxygenase"/>
</dbReference>
<dbReference type="PANTHER" id="PTHR42847:SF4">
    <property type="entry name" value="ALKANESULFONATE MONOOXYGENASE-RELATED"/>
    <property type="match status" value="1"/>
</dbReference>
<name>A0ABN2I7B1_9ACTN</name>
<feature type="domain" description="Luciferase-like" evidence="5">
    <location>
        <begin position="23"/>
        <end position="239"/>
    </location>
</feature>
<keyword evidence="4" id="KW-0503">Monooxygenase</keyword>
<dbReference type="SUPFAM" id="SSF51679">
    <property type="entry name" value="Bacterial luciferase-like"/>
    <property type="match status" value="1"/>
</dbReference>
<dbReference type="PANTHER" id="PTHR42847">
    <property type="entry name" value="ALKANESULFONATE MONOOXYGENASE"/>
    <property type="match status" value="1"/>
</dbReference>
<comment type="caution">
    <text evidence="6">The sequence shown here is derived from an EMBL/GenBank/DDBJ whole genome shotgun (WGS) entry which is preliminary data.</text>
</comment>
<dbReference type="Gene3D" id="3.20.20.30">
    <property type="entry name" value="Luciferase-like domain"/>
    <property type="match status" value="1"/>
</dbReference>
<evidence type="ECO:0000313" key="7">
    <source>
        <dbReference type="Proteomes" id="UP001500618"/>
    </source>
</evidence>
<organism evidence="6 7">
    <name type="scientific">Fodinicola feengrottensis</name>
    <dbReference type="NCBI Taxonomy" id="435914"/>
    <lineage>
        <taxon>Bacteria</taxon>
        <taxon>Bacillati</taxon>
        <taxon>Actinomycetota</taxon>
        <taxon>Actinomycetes</taxon>
        <taxon>Mycobacteriales</taxon>
        <taxon>Fodinicola</taxon>
    </lineage>
</organism>
<keyword evidence="2" id="KW-0288">FMN</keyword>
<protein>
    <recommendedName>
        <fullName evidence="5">Luciferase-like domain-containing protein</fullName>
    </recommendedName>
</protein>
<evidence type="ECO:0000313" key="6">
    <source>
        <dbReference type="EMBL" id="GAA1699902.1"/>
    </source>
</evidence>
<evidence type="ECO:0000256" key="2">
    <source>
        <dbReference type="ARBA" id="ARBA00022643"/>
    </source>
</evidence>
<dbReference type="Pfam" id="PF00296">
    <property type="entry name" value="Bac_luciferase"/>
    <property type="match status" value="1"/>
</dbReference>
<evidence type="ECO:0000256" key="4">
    <source>
        <dbReference type="ARBA" id="ARBA00023033"/>
    </source>
</evidence>
<dbReference type="InterPro" id="IPR036661">
    <property type="entry name" value="Luciferase-like_sf"/>
</dbReference>
<sequence length="303" mass="31091">MTALKLGVSLPIITKPEDLARVGGIGAAARHVERLGLESAWAADMVLGSGNHALDAPIVLAAAAAATERIRLGFGTYTLALRPAAASAAMLASLQQVSGDRILLGVGSGGFPSAPIWPAVGIPATERGRRTNAILEVLPDLIAGKPTRIGPDSPEMTLAPASTVPTILIGGTDAAPTLRRTLAYADEWFPSSMPLSTVIRGAAKLREMSAEQGRPMPLITVGGPAVLAGADIPVEAMTDRLVQAYGIAPDEAPKIPLTGGPAQIADRLAAFAEAGAHRVVMGLASGDWLRQAEQLAEGYALLS</sequence>
<keyword evidence="7" id="KW-1185">Reference proteome</keyword>
<dbReference type="RefSeq" id="WP_344313411.1">
    <property type="nucleotide sequence ID" value="NZ_BAAANY010000023.1"/>
</dbReference>